<reference evidence="2" key="1">
    <citation type="submission" date="2020-01" db="EMBL/GenBank/DDBJ databases">
        <title>Muricauda ochracea sp. nov., isolated from a tidal flat of Garorim bay in Korea.</title>
        <authorList>
            <person name="Kim D."/>
            <person name="Yoo Y."/>
            <person name="Kim J.-J."/>
        </authorList>
    </citation>
    <scope>NUCLEOTIDE SEQUENCE</scope>
    <source>
        <strain evidence="2">JGD-17</strain>
    </source>
</reference>
<dbReference type="InterPro" id="IPR011250">
    <property type="entry name" value="OMP/PagP_B-barrel"/>
</dbReference>
<evidence type="ECO:0008006" key="4">
    <source>
        <dbReference type="Google" id="ProtNLM"/>
    </source>
</evidence>
<keyword evidence="3" id="KW-1185">Reference proteome</keyword>
<dbReference type="SUPFAM" id="SSF56925">
    <property type="entry name" value="OMPA-like"/>
    <property type="match status" value="1"/>
</dbReference>
<dbReference type="Proteomes" id="UP000667650">
    <property type="component" value="Unassembled WGS sequence"/>
</dbReference>
<keyword evidence="1" id="KW-0732">Signal</keyword>
<organism evidence="2 3">
    <name type="scientific">Flagellimonas ochracea</name>
    <dbReference type="NCBI Taxonomy" id="2696472"/>
    <lineage>
        <taxon>Bacteria</taxon>
        <taxon>Pseudomonadati</taxon>
        <taxon>Bacteroidota</taxon>
        <taxon>Flavobacteriia</taxon>
        <taxon>Flavobacteriales</taxon>
        <taxon>Flavobacteriaceae</taxon>
        <taxon>Flagellimonas</taxon>
    </lineage>
</organism>
<feature type="chain" id="PRO_5037857157" description="Outer membrane protein beta-barrel domain-containing protein" evidence="1">
    <location>
        <begin position="21"/>
        <end position="176"/>
    </location>
</feature>
<evidence type="ECO:0000313" key="3">
    <source>
        <dbReference type="Proteomes" id="UP000667650"/>
    </source>
</evidence>
<dbReference type="RefSeq" id="WP_166524476.1">
    <property type="nucleotide sequence ID" value="NZ_JAAABI010000006.1"/>
</dbReference>
<evidence type="ECO:0000313" key="2">
    <source>
        <dbReference type="EMBL" id="NAY93063.1"/>
    </source>
</evidence>
<name>A0A964TF77_9FLAO</name>
<gene>
    <name evidence="2" type="ORF">GTQ34_14160</name>
</gene>
<accession>A0A964TF77</accession>
<dbReference type="AlphaFoldDB" id="A0A964TF77"/>
<comment type="caution">
    <text evidence="2">The sequence shown here is derived from an EMBL/GenBank/DDBJ whole genome shotgun (WGS) entry which is preliminary data.</text>
</comment>
<sequence>MKKILTTFLATIGFVAATIAQDGNQTDKGSWLIEANTGFGGEGLTAHSANTGFSLISTDNATIWGIGGEGGYFVADDLALKAGLGYSDFDGLTVFTYKVGAKYYVISSIPFQIDITGASIQDVTENPLWLGLQGGYAFFLSDHISVEPGLRYNLSLNEDFTDEGIFEFRIGFALYF</sequence>
<dbReference type="EMBL" id="JAAABI010000006">
    <property type="protein sequence ID" value="NAY93063.1"/>
    <property type="molecule type" value="Genomic_DNA"/>
</dbReference>
<feature type="signal peptide" evidence="1">
    <location>
        <begin position="1"/>
        <end position="20"/>
    </location>
</feature>
<protein>
    <recommendedName>
        <fullName evidence="4">Outer membrane protein beta-barrel domain-containing protein</fullName>
    </recommendedName>
</protein>
<proteinExistence type="predicted"/>
<evidence type="ECO:0000256" key="1">
    <source>
        <dbReference type="SAM" id="SignalP"/>
    </source>
</evidence>